<dbReference type="Proteomes" id="UP000236754">
    <property type="component" value="Unassembled WGS sequence"/>
</dbReference>
<accession>A0A1H6E924</accession>
<organism evidence="1 2">
    <name type="scientific">Actinacidiphila yanglinensis</name>
    <dbReference type="NCBI Taxonomy" id="310779"/>
    <lineage>
        <taxon>Bacteria</taxon>
        <taxon>Bacillati</taxon>
        <taxon>Actinomycetota</taxon>
        <taxon>Actinomycetes</taxon>
        <taxon>Kitasatosporales</taxon>
        <taxon>Streptomycetaceae</taxon>
        <taxon>Actinacidiphila</taxon>
    </lineage>
</organism>
<evidence type="ECO:0000313" key="2">
    <source>
        <dbReference type="Proteomes" id="UP000236754"/>
    </source>
</evidence>
<reference evidence="1 2" key="1">
    <citation type="submission" date="2016-10" db="EMBL/GenBank/DDBJ databases">
        <authorList>
            <person name="de Groot N.N."/>
        </authorList>
    </citation>
    <scope>NUCLEOTIDE SEQUENCE [LARGE SCALE GENOMIC DNA]</scope>
    <source>
        <strain evidence="1 2">CGMCC 4.2023</strain>
    </source>
</reference>
<sequence length="253" mass="25310">MPTSDDAVLVVEFTGLASEMSFEAAFPSGSGTPVIRVDPLVGVAGDGPVDVAAHARAVAHGHAGGGPYRAVVANCNGAPFAVHLAAALAAEGVPPGAVVLVDPLAVTGEDLSGTVADLLAGLGAATEVPTGLFGAGEPGRLFAAATVFLRAAVAERLGDVLEEDEDPGLVADSLVGRYATWIALLTGNLGARRPALGIPVQVLHTHGRDDLGFVVDARAGVTRLPVSEGVRDADAPLAHPGTVEVLRRAVGGH</sequence>
<keyword evidence="2" id="KW-1185">Reference proteome</keyword>
<dbReference type="AlphaFoldDB" id="A0A1H6E924"/>
<evidence type="ECO:0000313" key="1">
    <source>
        <dbReference type="EMBL" id="SEG94250.1"/>
    </source>
</evidence>
<protein>
    <recommendedName>
        <fullName evidence="3">Alpha/beta hydrolase family protein</fullName>
    </recommendedName>
</protein>
<evidence type="ECO:0008006" key="3">
    <source>
        <dbReference type="Google" id="ProtNLM"/>
    </source>
</evidence>
<name>A0A1H6E924_9ACTN</name>
<dbReference type="RefSeq" id="WP_103890751.1">
    <property type="nucleotide sequence ID" value="NZ_FNVU01000029.1"/>
</dbReference>
<dbReference type="EMBL" id="FNVU01000029">
    <property type="protein sequence ID" value="SEG94250.1"/>
    <property type="molecule type" value="Genomic_DNA"/>
</dbReference>
<gene>
    <name evidence="1" type="ORF">SAMN05216223_12995</name>
</gene>
<proteinExistence type="predicted"/>